<accession>A0AAD9KXH4</accession>
<dbReference type="AlphaFoldDB" id="A0AAD9KXH4"/>
<keyword evidence="2" id="KW-0677">Repeat</keyword>
<organism evidence="5 6">
    <name type="scientific">Ridgeia piscesae</name>
    <name type="common">Tubeworm</name>
    <dbReference type="NCBI Taxonomy" id="27915"/>
    <lineage>
        <taxon>Eukaryota</taxon>
        <taxon>Metazoa</taxon>
        <taxon>Spiralia</taxon>
        <taxon>Lophotrochozoa</taxon>
        <taxon>Annelida</taxon>
        <taxon>Polychaeta</taxon>
        <taxon>Sedentaria</taxon>
        <taxon>Canalipalpata</taxon>
        <taxon>Sabellida</taxon>
        <taxon>Siboglinidae</taxon>
        <taxon>Ridgeia</taxon>
    </lineage>
</organism>
<evidence type="ECO:0000256" key="2">
    <source>
        <dbReference type="ARBA" id="ARBA00022737"/>
    </source>
</evidence>
<proteinExistence type="predicted"/>
<gene>
    <name evidence="5" type="ORF">NP493_488g02027</name>
</gene>
<dbReference type="Pfam" id="PF25344">
    <property type="entry name" value="PH_LRR1"/>
    <property type="match status" value="1"/>
</dbReference>
<dbReference type="InterPro" id="IPR032675">
    <property type="entry name" value="LRR_dom_sf"/>
</dbReference>
<keyword evidence="1" id="KW-0433">Leucine-rich repeat</keyword>
<dbReference type="PANTHER" id="PTHR48051">
    <property type="match status" value="1"/>
</dbReference>
<protein>
    <recommendedName>
        <fullName evidence="4">PIF1/LRR1 pleckstrin homology domain-containing protein</fullName>
    </recommendedName>
</protein>
<dbReference type="EMBL" id="JAODUO010000488">
    <property type="protein sequence ID" value="KAK2179479.1"/>
    <property type="molecule type" value="Genomic_DNA"/>
</dbReference>
<dbReference type="GO" id="GO:0005737">
    <property type="term" value="C:cytoplasm"/>
    <property type="evidence" value="ECO:0007669"/>
    <property type="project" value="TreeGrafter"/>
</dbReference>
<dbReference type="InterPro" id="IPR001611">
    <property type="entry name" value="Leu-rich_rpt"/>
</dbReference>
<dbReference type="PROSITE" id="PS51450">
    <property type="entry name" value="LRR"/>
    <property type="match status" value="1"/>
</dbReference>
<feature type="domain" description="PIF1/LRR1 pleckstrin homology" evidence="4">
    <location>
        <begin position="1"/>
        <end position="121"/>
    </location>
</feature>
<dbReference type="Proteomes" id="UP001209878">
    <property type="component" value="Unassembled WGS sequence"/>
</dbReference>
<reference evidence="5" key="1">
    <citation type="journal article" date="2023" name="Mol. Biol. Evol.">
        <title>Third-Generation Sequencing Reveals the Adaptive Role of the Epigenome in Three Deep-Sea Polychaetes.</title>
        <authorList>
            <person name="Perez M."/>
            <person name="Aroh O."/>
            <person name="Sun Y."/>
            <person name="Lan Y."/>
            <person name="Juniper S.K."/>
            <person name="Young C.R."/>
            <person name="Angers B."/>
            <person name="Qian P.Y."/>
        </authorList>
    </citation>
    <scope>NUCLEOTIDE SEQUENCE</scope>
    <source>
        <strain evidence="5">R07B-5</strain>
    </source>
</reference>
<dbReference type="InterPro" id="IPR050216">
    <property type="entry name" value="LRR_domain-containing"/>
</dbReference>
<evidence type="ECO:0000313" key="5">
    <source>
        <dbReference type="EMBL" id="KAK2179479.1"/>
    </source>
</evidence>
<dbReference type="SUPFAM" id="SSF52058">
    <property type="entry name" value="L domain-like"/>
    <property type="match status" value="1"/>
</dbReference>
<keyword evidence="6" id="KW-1185">Reference proteome</keyword>
<evidence type="ECO:0000259" key="4">
    <source>
        <dbReference type="Pfam" id="PF25344"/>
    </source>
</evidence>
<dbReference type="PANTHER" id="PTHR48051:SF52">
    <property type="entry name" value="LEUCINE-RICH REPEAT PROTEIN 1"/>
    <property type="match status" value="1"/>
</dbReference>
<comment type="caution">
    <text evidence="5">The sequence shown here is derived from an EMBL/GenBank/DDBJ whole genome shotgun (WGS) entry which is preliminary data.</text>
</comment>
<dbReference type="SMART" id="SM00369">
    <property type="entry name" value="LRR_TYP"/>
    <property type="match status" value="3"/>
</dbReference>
<dbReference type="Pfam" id="PF13855">
    <property type="entry name" value="LRR_8"/>
    <property type="match status" value="1"/>
</dbReference>
<dbReference type="Gene3D" id="3.80.10.10">
    <property type="entry name" value="Ribonuclease Inhibitor"/>
    <property type="match status" value="1"/>
</dbReference>
<evidence type="ECO:0000313" key="6">
    <source>
        <dbReference type="Proteomes" id="UP001209878"/>
    </source>
</evidence>
<dbReference type="InterPro" id="IPR057437">
    <property type="entry name" value="PIF1/LRR1_PH"/>
</dbReference>
<dbReference type="InterPro" id="IPR003591">
    <property type="entry name" value="Leu-rich_rpt_typical-subtyp"/>
</dbReference>
<evidence type="ECO:0000256" key="1">
    <source>
        <dbReference type="ARBA" id="ARBA00022614"/>
    </source>
</evidence>
<keyword evidence="3" id="KW-0539">Nucleus</keyword>
<name>A0AAD9KXH4_RIDPI</name>
<sequence length="424" mass="47732">MRICCDVDVVNRLLPSFNMKKKGKSSRAQLSVGRKPGAGGNTGEVFLMMCTKLDRNGAKYQLRNNIEQYFTKFVQQGKATIRFQEPPHDLVICQADPIQLKSFLSVVRLGHQGNDLSKVTLSSLAPASAKQVERQRTKMVVTNRKDYPITTGFPISLTSLRVSDCTLKRIDSRMLRLYNLRSLDLSGNHLKTLPDDFSRLDRLSELRLANNHLEDIPVGFCSGPLCQTLNLLDLSGNRLKMLRSEFCQLEALVTLKLDSNELCCLPHGINRMTQLRFISAVGNKLQTLPASFTQLRLENLDLSGNEFIQAGPSSAIDRLRFPSLLECAAKAIHKHRVVYTEEDVGHLLRYLRSGKRCLCGNVCFTSHVHYLTTLDLRQVTSEVTAIDQRGSVIAPCEAFLCSRSCFEKYQRNPYSSLWKKSSVT</sequence>
<evidence type="ECO:0000256" key="3">
    <source>
        <dbReference type="ARBA" id="ARBA00023242"/>
    </source>
</evidence>